<accession>A0ABU8XWF1</accession>
<dbReference type="GO" id="GO:0016491">
    <property type="term" value="F:oxidoreductase activity"/>
    <property type="evidence" value="ECO:0007669"/>
    <property type="project" value="UniProtKB-KW"/>
</dbReference>
<name>A0ABU8XWF1_9PROT</name>
<protein>
    <submittedName>
        <fullName evidence="1">2OG-Fe(II) oxygenase</fullName>
        <ecNumber evidence="1">1.14.11.-</ecNumber>
    </submittedName>
</protein>
<dbReference type="Proteomes" id="UP001375743">
    <property type="component" value="Unassembled WGS sequence"/>
</dbReference>
<comment type="caution">
    <text evidence="1">The sequence shown here is derived from an EMBL/GenBank/DDBJ whole genome shotgun (WGS) entry which is preliminary data.</text>
</comment>
<keyword evidence="2" id="KW-1185">Reference proteome</keyword>
<evidence type="ECO:0000313" key="1">
    <source>
        <dbReference type="EMBL" id="MEK0085512.1"/>
    </source>
</evidence>
<gene>
    <name evidence="1" type="ORF">U1T56_20350</name>
</gene>
<dbReference type="EMBL" id="JBBLZC010000028">
    <property type="protein sequence ID" value="MEK0085512.1"/>
    <property type="molecule type" value="Genomic_DNA"/>
</dbReference>
<dbReference type="EC" id="1.14.11.-" evidence="1"/>
<reference evidence="1 2" key="1">
    <citation type="submission" date="2024-01" db="EMBL/GenBank/DDBJ databases">
        <title>Multi-omics insights into the function and evolution of sodium benzoate biodegradation pathways in Benzoatithermus flavus gen. nov., sp. nov. from hot spring.</title>
        <authorList>
            <person name="Hu C.-J."/>
            <person name="Li W.-J."/>
        </authorList>
    </citation>
    <scope>NUCLEOTIDE SEQUENCE [LARGE SCALE GENOMIC DNA]</scope>
    <source>
        <strain evidence="1 2">SYSU G07066</strain>
    </source>
</reference>
<evidence type="ECO:0000313" key="2">
    <source>
        <dbReference type="Proteomes" id="UP001375743"/>
    </source>
</evidence>
<dbReference type="Gene3D" id="2.60.120.620">
    <property type="entry name" value="q2cbj1_9rhob like domain"/>
    <property type="match status" value="1"/>
</dbReference>
<dbReference type="RefSeq" id="WP_418161361.1">
    <property type="nucleotide sequence ID" value="NZ_JBBLZC010000028.1"/>
</dbReference>
<organism evidence="1 2">
    <name type="scientific">Benzoatithermus flavus</name>
    <dbReference type="NCBI Taxonomy" id="3108223"/>
    <lineage>
        <taxon>Bacteria</taxon>
        <taxon>Pseudomonadati</taxon>
        <taxon>Pseudomonadota</taxon>
        <taxon>Alphaproteobacteria</taxon>
        <taxon>Geminicoccales</taxon>
        <taxon>Geminicoccaceae</taxon>
        <taxon>Benzoatithermus</taxon>
    </lineage>
</organism>
<keyword evidence="1" id="KW-0560">Oxidoreductase</keyword>
<sequence length="287" mass="32680">MIHSVLERVASARRGEAGLPYLVIENALPADYYEALAACYPNVASFADPDAMPSNKAFRLPAVRAQNDPAVPPLWRTFIARHTSAAFFHELVRLWAPEIEWFYPDFADNFGRLPQDFSVGLRQPGKEMSPANREHDAVLDCQPSINTPVRKASSVRGVHLDSRFKLFAGLLYFRRPDDDDSGGNLEFYRLKPGGSLAPRTWKIAPEHVERVDTIPYRANTLVLFLNTPQSIHGVSPRGVTRVERRYVNFLAECYRGRRDDYLVPREPWHGEVVRRAGQLWRRIKLAA</sequence>
<proteinExistence type="predicted"/>